<protein>
    <submittedName>
        <fullName evidence="1">Uncharacterized protein</fullName>
    </submittedName>
</protein>
<accession>A0A382IJF4</accession>
<sequence>LTTGNIIIPDAGNIGSASDTDAIAVSSAGVVALSATTEASATTTAALTVAGGLGVAKDVWIGDDLVLDSDATVISFGDNQDVTLTHVADTGLTMAVTGNNDATLQINADVADATVAPFLILNRTSGSPADADLGGQIKFDMENDNNQQFTAAAVHSKATDVSDGTEDGQLLLQTMVAGTLATNMTIGETSVSFKVNGTAVANQGFAEDTALVFFQASAPTGWTKSTANTDKALRVTSGSGGGTGGSVAFETAFASQSVSGTTGATTLATSQIPSHSHAIRGATVASGAAQYSAGASAGTSSAAAGGGGSHTHSFSSSAIDLDVSYLNVIVCTKDA</sequence>
<evidence type="ECO:0000313" key="1">
    <source>
        <dbReference type="EMBL" id="SVB99894.1"/>
    </source>
</evidence>
<reference evidence="1" key="1">
    <citation type="submission" date="2018-05" db="EMBL/GenBank/DDBJ databases">
        <authorList>
            <person name="Lanie J.A."/>
            <person name="Ng W.-L."/>
            <person name="Kazmierczak K.M."/>
            <person name="Andrzejewski T.M."/>
            <person name="Davidsen T.M."/>
            <person name="Wayne K.J."/>
            <person name="Tettelin H."/>
            <person name="Glass J.I."/>
            <person name="Rusch D."/>
            <person name="Podicherti R."/>
            <person name="Tsui H.-C.T."/>
            <person name="Winkler M.E."/>
        </authorList>
    </citation>
    <scope>NUCLEOTIDE SEQUENCE</scope>
</reference>
<organism evidence="1">
    <name type="scientific">marine metagenome</name>
    <dbReference type="NCBI Taxonomy" id="408172"/>
    <lineage>
        <taxon>unclassified sequences</taxon>
        <taxon>metagenomes</taxon>
        <taxon>ecological metagenomes</taxon>
    </lineage>
</organism>
<dbReference type="EMBL" id="UINC01067838">
    <property type="protein sequence ID" value="SVB99894.1"/>
    <property type="molecule type" value="Genomic_DNA"/>
</dbReference>
<dbReference type="AlphaFoldDB" id="A0A382IJF4"/>
<feature type="non-terminal residue" evidence="1">
    <location>
        <position position="1"/>
    </location>
</feature>
<gene>
    <name evidence="1" type="ORF">METZ01_LOCUS252748</name>
</gene>
<proteinExistence type="predicted"/>
<name>A0A382IJF4_9ZZZZ</name>